<reference evidence="1" key="1">
    <citation type="submission" date="2013-11" db="EMBL/GenBank/DDBJ databases">
        <title>Comparative genomics of Ignicoccus.</title>
        <authorList>
            <person name="Podar M."/>
        </authorList>
    </citation>
    <scope>NUCLEOTIDE SEQUENCE</scope>
    <source>
        <strain evidence="1">DSM 13166</strain>
    </source>
</reference>
<dbReference type="KEGG" id="ipc:IPA_03295"/>
<dbReference type="AlphaFoldDB" id="A0A977KB08"/>
<name>A0A977KB08_9CREN</name>
<gene>
    <name evidence="1" type="ORF">IPA_03295</name>
</gene>
<accession>A0A977KB08</accession>
<evidence type="ECO:0000313" key="2">
    <source>
        <dbReference type="Proteomes" id="UP001063698"/>
    </source>
</evidence>
<proteinExistence type="predicted"/>
<protein>
    <submittedName>
        <fullName evidence="1">Uncharacterized protein</fullName>
    </submittedName>
</protein>
<sequence>MLTELKRPLVVAIVGPSDADKIVGNWRLCKLTVLTSKERAGSYFPLGFKMITADLAIAYMKFDKNQAAALDELRKRGNVVVVSTAKKDKDGNYVFDGFLISFKVNVLGDSAWHIATGAYPPLVLGEDYLYRYPTLLSLVESVVSGGGLYLFGEKLYPIKLIEEKVVVKSPEKKKVPRPAKLEAVEDFKGSPFIFLGLLASWRASRASGKKVREGSDSPHEG</sequence>
<keyword evidence="2" id="KW-1185">Reference proteome</keyword>
<evidence type="ECO:0000313" key="1">
    <source>
        <dbReference type="EMBL" id="UXD22296.1"/>
    </source>
</evidence>
<organism evidence="1 2">
    <name type="scientific">Ignicoccus pacificus DSM 13166</name>
    <dbReference type="NCBI Taxonomy" id="940294"/>
    <lineage>
        <taxon>Archaea</taxon>
        <taxon>Thermoproteota</taxon>
        <taxon>Thermoprotei</taxon>
        <taxon>Desulfurococcales</taxon>
        <taxon>Desulfurococcaceae</taxon>
        <taxon>Ignicoccus</taxon>
    </lineage>
</organism>
<dbReference type="Proteomes" id="UP001063698">
    <property type="component" value="Chromosome"/>
</dbReference>
<dbReference type="EMBL" id="CP006868">
    <property type="protein sequence ID" value="UXD22296.1"/>
    <property type="molecule type" value="Genomic_DNA"/>
</dbReference>